<feature type="transmembrane region" description="Helical" evidence="7">
    <location>
        <begin position="52"/>
        <end position="71"/>
    </location>
</feature>
<dbReference type="InterPro" id="IPR039421">
    <property type="entry name" value="Type_1_exporter"/>
</dbReference>
<evidence type="ECO:0000313" key="11">
    <source>
        <dbReference type="EMBL" id="RUO24866.1"/>
    </source>
</evidence>
<evidence type="ECO:0000256" key="1">
    <source>
        <dbReference type="ARBA" id="ARBA00004651"/>
    </source>
</evidence>
<dbReference type="InterPro" id="IPR036640">
    <property type="entry name" value="ABC1_TM_sf"/>
</dbReference>
<dbReference type="GO" id="GO:0034040">
    <property type="term" value="F:ATPase-coupled lipid transmembrane transporter activity"/>
    <property type="evidence" value="ECO:0007669"/>
    <property type="project" value="TreeGrafter"/>
</dbReference>
<keyword evidence="2 7" id="KW-0812">Transmembrane</keyword>
<dbReference type="Gene3D" id="1.20.1560.10">
    <property type="entry name" value="ABC transporter type 1, transmembrane domain"/>
    <property type="match status" value="1"/>
</dbReference>
<keyword evidence="3" id="KW-0547">Nucleotide-binding</keyword>
<dbReference type="PROSITE" id="PS50893">
    <property type="entry name" value="ABC_TRANSPORTER_2"/>
    <property type="match status" value="1"/>
</dbReference>
<dbReference type="PANTHER" id="PTHR24221:SF653">
    <property type="entry name" value="TRANSPORT ATP-BINDING PROTEIN CYDC"/>
    <property type="match status" value="1"/>
</dbReference>
<dbReference type="InterPro" id="IPR027417">
    <property type="entry name" value="P-loop_NTPase"/>
</dbReference>
<keyword evidence="13" id="KW-1185">Reference proteome</keyword>
<comment type="subcellular location">
    <subcellularLocation>
        <location evidence="1">Cell membrane</location>
        <topology evidence="1">Multi-pass membrane protein</topology>
    </subcellularLocation>
</comment>
<sequence length="539" mass="58572">MSSWRLLTPWLCALQRQPWRTALGFGLMLATALFGIGLLGLSGWFITATAVFVVAFDIFMPGAGIRAFAILRTVARYAERLANHDAILRVQQQWRVNLFAGLTRQPTSTLEKVRVAHTLQRLTQDLQALDDLYIRVLAPFVMSALLTLLLGAGLYLLAPQLAWLVWALGAVLLSVHASVLAPRLRQRAATELAYSEALRQQALDLMQSKAELLAWQVFTQASAQVAASADQLDKHQAQLRQRLWRLQHIVELLGMLGVVAVFAMALTFALQGSFSLPLAVLAGLAMLAMIENWTLLPQVSLLWGRVTGAAERLQPLLIASQQPTSLPALKRAGAPALKLVDVVPAGRQLPPVSATIEAGCLHWLQAKSGAGKSSLLWCLSGQLPLAQGRIEVTQQQQTQPLQQVAVSFLTQHNAVISQTIAANLRMGDPKATDDALWAVLEQVELADDVEALAEQLDTWVGDGGVGLSGGQARRLMLARVLLHAANSDLILLDEPFNGVGDAQARRIWARVLPVLQAKTTIVASHTALPTEALPRRIQL</sequence>
<dbReference type="AlphaFoldDB" id="A0A327WYP1"/>
<dbReference type="InterPro" id="IPR011527">
    <property type="entry name" value="ABC1_TM_dom"/>
</dbReference>
<accession>A0A327WYP1</accession>
<keyword evidence="5 7" id="KW-1133">Transmembrane helix</keyword>
<evidence type="ECO:0000259" key="8">
    <source>
        <dbReference type="PROSITE" id="PS50893"/>
    </source>
</evidence>
<dbReference type="InterPro" id="IPR017871">
    <property type="entry name" value="ABC_transporter-like_CS"/>
</dbReference>
<evidence type="ECO:0000313" key="13">
    <source>
        <dbReference type="Proteomes" id="UP000287865"/>
    </source>
</evidence>
<evidence type="ECO:0000313" key="12">
    <source>
        <dbReference type="Proteomes" id="UP000249203"/>
    </source>
</evidence>
<evidence type="ECO:0000256" key="4">
    <source>
        <dbReference type="ARBA" id="ARBA00022840"/>
    </source>
</evidence>
<feature type="transmembrane region" description="Helical" evidence="7">
    <location>
        <begin position="132"/>
        <end position="157"/>
    </location>
</feature>
<dbReference type="OrthoDB" id="9802264at2"/>
<evidence type="ECO:0000256" key="3">
    <source>
        <dbReference type="ARBA" id="ARBA00022741"/>
    </source>
</evidence>
<evidence type="ECO:0000259" key="9">
    <source>
        <dbReference type="PROSITE" id="PS50929"/>
    </source>
</evidence>
<dbReference type="GO" id="GO:0140359">
    <property type="term" value="F:ABC-type transporter activity"/>
    <property type="evidence" value="ECO:0007669"/>
    <property type="project" value="InterPro"/>
</dbReference>
<dbReference type="Proteomes" id="UP000249203">
    <property type="component" value="Unassembled WGS sequence"/>
</dbReference>
<keyword evidence="4 10" id="KW-0067">ATP-binding</keyword>
<dbReference type="GO" id="GO:0016887">
    <property type="term" value="F:ATP hydrolysis activity"/>
    <property type="evidence" value="ECO:0007669"/>
    <property type="project" value="InterPro"/>
</dbReference>
<evidence type="ECO:0000256" key="7">
    <source>
        <dbReference type="SAM" id="Phobius"/>
    </source>
</evidence>
<evidence type="ECO:0000256" key="6">
    <source>
        <dbReference type="ARBA" id="ARBA00023136"/>
    </source>
</evidence>
<organism evidence="10 12">
    <name type="scientific">Aliidiomarina maris</name>
    <dbReference type="NCBI Taxonomy" id="531312"/>
    <lineage>
        <taxon>Bacteria</taxon>
        <taxon>Pseudomonadati</taxon>
        <taxon>Pseudomonadota</taxon>
        <taxon>Gammaproteobacteria</taxon>
        <taxon>Alteromonadales</taxon>
        <taxon>Idiomarinaceae</taxon>
        <taxon>Aliidiomarina</taxon>
    </lineage>
</organism>
<reference evidence="11 13" key="1">
    <citation type="journal article" date="2018" name="Front. Microbiol.">
        <title>Genome-Based Analysis Reveals the Taxonomy and Diversity of the Family Idiomarinaceae.</title>
        <authorList>
            <person name="Liu Y."/>
            <person name="Lai Q."/>
            <person name="Shao Z."/>
        </authorList>
    </citation>
    <scope>NUCLEOTIDE SEQUENCE [LARGE SCALE GENOMIC DNA]</scope>
    <source>
        <strain evidence="11 13">CF12-14</strain>
    </source>
</reference>
<feature type="domain" description="ABC transporter" evidence="8">
    <location>
        <begin position="334"/>
        <end position="539"/>
    </location>
</feature>
<feature type="transmembrane region" description="Helical" evidence="7">
    <location>
        <begin position="276"/>
        <end position="296"/>
    </location>
</feature>
<keyword evidence="6 7" id="KW-0472">Membrane</keyword>
<reference evidence="10 12" key="2">
    <citation type="submission" date="2018-06" db="EMBL/GenBank/DDBJ databases">
        <title>Genomic Encyclopedia of Type Strains, Phase III (KMG-III): the genomes of soil and plant-associated and newly described type strains.</title>
        <authorList>
            <person name="Whitman W."/>
        </authorList>
    </citation>
    <scope>NUCLEOTIDE SEQUENCE [LARGE SCALE GENOMIC DNA]</scope>
    <source>
        <strain evidence="10 12">CGMCC 1.15366</strain>
    </source>
</reference>
<name>A0A327WYP1_9GAMM</name>
<dbReference type="Gene3D" id="3.40.50.300">
    <property type="entry name" value="P-loop containing nucleotide triphosphate hydrolases"/>
    <property type="match status" value="1"/>
</dbReference>
<evidence type="ECO:0000256" key="5">
    <source>
        <dbReference type="ARBA" id="ARBA00022989"/>
    </source>
</evidence>
<protein>
    <submittedName>
        <fullName evidence="10">ATP-binding cassette subfamily C protein CydC</fullName>
    </submittedName>
</protein>
<dbReference type="EMBL" id="QLMD01000005">
    <property type="protein sequence ID" value="RAJ98309.1"/>
    <property type="molecule type" value="Genomic_DNA"/>
</dbReference>
<dbReference type="SUPFAM" id="SSF90123">
    <property type="entry name" value="ABC transporter transmembrane region"/>
    <property type="match status" value="1"/>
</dbReference>
<gene>
    <name evidence="10" type="ORF">B0I24_10561</name>
    <name evidence="11" type="ORF">CWE07_07430</name>
</gene>
<feature type="transmembrane region" description="Helical" evidence="7">
    <location>
        <begin position="249"/>
        <end position="270"/>
    </location>
</feature>
<dbReference type="Proteomes" id="UP000287865">
    <property type="component" value="Unassembled WGS sequence"/>
</dbReference>
<dbReference type="PANTHER" id="PTHR24221">
    <property type="entry name" value="ATP-BINDING CASSETTE SUB-FAMILY B"/>
    <property type="match status" value="1"/>
</dbReference>
<dbReference type="PROSITE" id="PS00211">
    <property type="entry name" value="ABC_TRANSPORTER_1"/>
    <property type="match status" value="1"/>
</dbReference>
<feature type="domain" description="ABC transmembrane type-1" evidence="9">
    <location>
        <begin position="22"/>
        <end position="305"/>
    </location>
</feature>
<dbReference type="Pfam" id="PF00005">
    <property type="entry name" value="ABC_tran"/>
    <property type="match status" value="1"/>
</dbReference>
<comment type="caution">
    <text evidence="10">The sequence shown here is derived from an EMBL/GenBank/DDBJ whole genome shotgun (WGS) entry which is preliminary data.</text>
</comment>
<dbReference type="GO" id="GO:0005886">
    <property type="term" value="C:plasma membrane"/>
    <property type="evidence" value="ECO:0007669"/>
    <property type="project" value="UniProtKB-SubCell"/>
</dbReference>
<proteinExistence type="predicted"/>
<feature type="transmembrane region" description="Helical" evidence="7">
    <location>
        <begin position="21"/>
        <end position="46"/>
    </location>
</feature>
<dbReference type="RefSeq" id="WP_111569155.1">
    <property type="nucleotide sequence ID" value="NZ_PIPK01000005.1"/>
</dbReference>
<feature type="transmembrane region" description="Helical" evidence="7">
    <location>
        <begin position="163"/>
        <end position="181"/>
    </location>
</feature>
<dbReference type="GO" id="GO:0005524">
    <property type="term" value="F:ATP binding"/>
    <property type="evidence" value="ECO:0007669"/>
    <property type="project" value="UniProtKB-KW"/>
</dbReference>
<dbReference type="EMBL" id="PIPK01000005">
    <property type="protein sequence ID" value="RUO24866.1"/>
    <property type="molecule type" value="Genomic_DNA"/>
</dbReference>
<dbReference type="InterPro" id="IPR003439">
    <property type="entry name" value="ABC_transporter-like_ATP-bd"/>
</dbReference>
<dbReference type="SUPFAM" id="SSF52540">
    <property type="entry name" value="P-loop containing nucleoside triphosphate hydrolases"/>
    <property type="match status" value="1"/>
</dbReference>
<evidence type="ECO:0000313" key="10">
    <source>
        <dbReference type="EMBL" id="RAJ98309.1"/>
    </source>
</evidence>
<dbReference type="PROSITE" id="PS50929">
    <property type="entry name" value="ABC_TM1F"/>
    <property type="match status" value="1"/>
</dbReference>
<evidence type="ECO:0000256" key="2">
    <source>
        <dbReference type="ARBA" id="ARBA00022692"/>
    </source>
</evidence>